<dbReference type="OrthoDB" id="9777884at2"/>
<evidence type="ECO:0000259" key="2">
    <source>
        <dbReference type="Pfam" id="PF00582"/>
    </source>
</evidence>
<dbReference type="PANTHER" id="PTHR46268:SF6">
    <property type="entry name" value="UNIVERSAL STRESS PROTEIN UP12"/>
    <property type="match status" value="1"/>
</dbReference>
<sequence length="145" mass="15216">MFKTIVVPLDGSPVSEQVLPMAAELAKCTPDSKIILLEVIKPVGPSVIDALVLSNASEVETLTPAEAKDYLRQIAAKYLAGIHVQILAEEGGAAEIILQTAKDNKADVIAMASHGRSGIARLTLGSVTSQVINHAEIPVLVVKAK</sequence>
<dbReference type="PRINTS" id="PR01438">
    <property type="entry name" value="UNVRSLSTRESS"/>
</dbReference>
<organism evidence="3 4">
    <name type="scientific">Dehalogenimonas etheniformans</name>
    <dbReference type="NCBI Taxonomy" id="1536648"/>
    <lineage>
        <taxon>Bacteria</taxon>
        <taxon>Bacillati</taxon>
        <taxon>Chloroflexota</taxon>
        <taxon>Dehalococcoidia</taxon>
        <taxon>Dehalococcoidales</taxon>
        <taxon>Dehalococcoidaceae</taxon>
        <taxon>Dehalogenimonas</taxon>
    </lineage>
</organism>
<gene>
    <name evidence="3" type="ORF">JP09_005920</name>
</gene>
<protein>
    <submittedName>
        <fullName evidence="3">Universal stress protein</fullName>
    </submittedName>
</protein>
<dbReference type="InterPro" id="IPR014729">
    <property type="entry name" value="Rossmann-like_a/b/a_fold"/>
</dbReference>
<dbReference type="InterPro" id="IPR006015">
    <property type="entry name" value="Universal_stress_UspA"/>
</dbReference>
<dbReference type="SUPFAM" id="SSF52402">
    <property type="entry name" value="Adenine nucleotide alpha hydrolases-like"/>
    <property type="match status" value="1"/>
</dbReference>
<dbReference type="RefSeq" id="WP_102330849.1">
    <property type="nucleotide sequence ID" value="NZ_CP058566.2"/>
</dbReference>
<evidence type="ECO:0000313" key="3">
    <source>
        <dbReference type="EMBL" id="PPD57840.1"/>
    </source>
</evidence>
<dbReference type="Pfam" id="PF00582">
    <property type="entry name" value="Usp"/>
    <property type="match status" value="1"/>
</dbReference>
<reference evidence="3 4" key="1">
    <citation type="journal article" date="2017" name="ISME J.">
        <title>Grape pomace compost harbors organohalide-respiring Dehalogenimonas species with novel reductive dehalogenase genes.</title>
        <authorList>
            <person name="Yang Y."/>
            <person name="Higgins S.A."/>
            <person name="Yan J."/>
            <person name="Simsir B."/>
            <person name="Chourey K."/>
            <person name="Iyer R."/>
            <person name="Hettich R.L."/>
            <person name="Baldwin B."/>
            <person name="Ogles D.M."/>
            <person name="Loffler F.E."/>
        </authorList>
    </citation>
    <scope>NUCLEOTIDE SEQUENCE [LARGE SCALE GENOMIC DNA]</scope>
    <source>
        <strain evidence="3 4">GP</strain>
    </source>
</reference>
<dbReference type="Proteomes" id="UP000235653">
    <property type="component" value="Unassembled WGS sequence"/>
</dbReference>
<dbReference type="PANTHER" id="PTHR46268">
    <property type="entry name" value="STRESS RESPONSE PROTEIN NHAX"/>
    <property type="match status" value="1"/>
</dbReference>
<dbReference type="EMBL" id="JQAN02000010">
    <property type="protein sequence ID" value="PPD57840.1"/>
    <property type="molecule type" value="Genomic_DNA"/>
</dbReference>
<dbReference type="AlphaFoldDB" id="A0A2P5P6D2"/>
<proteinExistence type="inferred from homology"/>
<comment type="caution">
    <text evidence="3">The sequence shown here is derived from an EMBL/GenBank/DDBJ whole genome shotgun (WGS) entry which is preliminary data.</text>
</comment>
<dbReference type="CDD" id="cd00293">
    <property type="entry name" value="USP-like"/>
    <property type="match status" value="1"/>
</dbReference>
<dbReference type="InterPro" id="IPR006016">
    <property type="entry name" value="UspA"/>
</dbReference>
<evidence type="ECO:0000256" key="1">
    <source>
        <dbReference type="ARBA" id="ARBA00008791"/>
    </source>
</evidence>
<comment type="similarity">
    <text evidence="1">Belongs to the universal stress protein A family.</text>
</comment>
<name>A0A2P5P6D2_9CHLR</name>
<dbReference type="Gene3D" id="3.40.50.620">
    <property type="entry name" value="HUPs"/>
    <property type="match status" value="1"/>
</dbReference>
<evidence type="ECO:0000313" key="4">
    <source>
        <dbReference type="Proteomes" id="UP000235653"/>
    </source>
</evidence>
<keyword evidence="4" id="KW-1185">Reference proteome</keyword>
<accession>A0A2P5P6D2</accession>
<feature type="domain" description="UspA" evidence="2">
    <location>
        <begin position="1"/>
        <end position="143"/>
    </location>
</feature>